<organism evidence="5 6">
    <name type="scientific">Faecalicatena contorta</name>
    <dbReference type="NCBI Taxonomy" id="39482"/>
    <lineage>
        <taxon>Bacteria</taxon>
        <taxon>Bacillati</taxon>
        <taxon>Bacillota</taxon>
        <taxon>Clostridia</taxon>
        <taxon>Lachnospirales</taxon>
        <taxon>Lachnospiraceae</taxon>
        <taxon>Faecalicatena</taxon>
    </lineage>
</organism>
<dbReference type="Pfam" id="PF17853">
    <property type="entry name" value="GGDEF_2"/>
    <property type="match status" value="1"/>
</dbReference>
<dbReference type="InterPro" id="IPR012914">
    <property type="entry name" value="PucR_dom"/>
</dbReference>
<evidence type="ECO:0000259" key="4">
    <source>
        <dbReference type="Pfam" id="PF17853"/>
    </source>
</evidence>
<feature type="domain" description="Purine catabolism PurC-like" evidence="2">
    <location>
        <begin position="10"/>
        <end position="123"/>
    </location>
</feature>
<name>A0A174J559_9FIRM</name>
<dbReference type="Proteomes" id="UP000095544">
    <property type="component" value="Unassembled WGS sequence"/>
</dbReference>
<dbReference type="EMBL" id="CYZU01000045">
    <property type="protein sequence ID" value="CUO94874.1"/>
    <property type="molecule type" value="Genomic_DNA"/>
</dbReference>
<dbReference type="InterPro" id="IPR025736">
    <property type="entry name" value="PucR_C-HTH_dom"/>
</dbReference>
<evidence type="ECO:0000259" key="2">
    <source>
        <dbReference type="Pfam" id="PF07905"/>
    </source>
</evidence>
<dbReference type="Gene3D" id="1.10.10.2840">
    <property type="entry name" value="PucR C-terminal helix-turn-helix domain"/>
    <property type="match status" value="1"/>
</dbReference>
<dbReference type="PANTHER" id="PTHR33744:SF1">
    <property type="entry name" value="DNA-BINDING TRANSCRIPTIONAL ACTIVATOR ADER"/>
    <property type="match status" value="1"/>
</dbReference>
<dbReference type="AlphaFoldDB" id="A0A174J559"/>
<gene>
    <name evidence="5" type="primary">cdaR_5</name>
    <name evidence="5" type="ORF">ERS852491_03807</name>
</gene>
<dbReference type="PANTHER" id="PTHR33744">
    <property type="entry name" value="CARBOHYDRATE DIACID REGULATOR"/>
    <property type="match status" value="1"/>
</dbReference>
<sequence>MKVRDLFDLNAEVFKEFRLLTGVGGLDNEITDVVIMEVPDGIYWINPDNFVITTGYSLMTNEVSIENMIQLLISRKAAALGIKIGKYIDSLPEKIIAYANEHNFPIISIPLAFTYNSMVLPILNKLKGEDSYQYYIVRKLHEELSLLKKHHINITSFIRLIEDYTNQEIFLYWENNLSLINNTDRVDDALLKKSIRESLSQIYAADRPFEISSDTASYAIFKVESLTEVLAFLCIRMGYGQSLTPINEILINEILPTACIYLLTNLNKSARYYKSADDFFLNILDGAYTGNELRLKEDASYLNIDFQVSRFVCVIDTTIKTSGEFHIFKEKIISSLQIYTFHYICQKHGYQIILIFEPKNSQNIQKIYEPCFQKLVGDLKKRFPAEHFSVGVGKTCHTLKHLNFAYEEALFALKIGKKLHAQQDGIYFYENFMIYHLLYEISGHPTLSKIYKNTIERIQKYDLENNTVLLKTLEMLVDCDFSISQTSDRLYIHRNTLYKRINKLNSLLDFDIDKSENRLILQIALKLHKIGI</sequence>
<dbReference type="InterPro" id="IPR041522">
    <property type="entry name" value="CdaR_GGDEF"/>
</dbReference>
<dbReference type="Pfam" id="PF07905">
    <property type="entry name" value="PucR"/>
    <property type="match status" value="1"/>
</dbReference>
<evidence type="ECO:0000313" key="5">
    <source>
        <dbReference type="EMBL" id="CUO94874.1"/>
    </source>
</evidence>
<proteinExistence type="inferred from homology"/>
<dbReference type="InterPro" id="IPR042070">
    <property type="entry name" value="PucR_C-HTH_sf"/>
</dbReference>
<dbReference type="RefSeq" id="WP_055154674.1">
    <property type="nucleotide sequence ID" value="NZ_CYZU01000045.1"/>
</dbReference>
<dbReference type="InterPro" id="IPR051448">
    <property type="entry name" value="CdaR-like_regulators"/>
</dbReference>
<evidence type="ECO:0000313" key="6">
    <source>
        <dbReference type="Proteomes" id="UP000095544"/>
    </source>
</evidence>
<feature type="domain" description="CdaR GGDEF-like" evidence="4">
    <location>
        <begin position="292"/>
        <end position="415"/>
    </location>
</feature>
<evidence type="ECO:0000259" key="3">
    <source>
        <dbReference type="Pfam" id="PF13556"/>
    </source>
</evidence>
<comment type="similarity">
    <text evidence="1">Belongs to the CdaR family.</text>
</comment>
<evidence type="ECO:0000256" key="1">
    <source>
        <dbReference type="ARBA" id="ARBA00006754"/>
    </source>
</evidence>
<dbReference type="STRING" id="39482.ERS852491_03807"/>
<reference evidence="5 6" key="1">
    <citation type="submission" date="2015-09" db="EMBL/GenBank/DDBJ databases">
        <authorList>
            <consortium name="Pathogen Informatics"/>
        </authorList>
    </citation>
    <scope>NUCLEOTIDE SEQUENCE [LARGE SCALE GENOMIC DNA]</scope>
    <source>
        <strain evidence="5 6">2789STDY5834876</strain>
    </source>
</reference>
<dbReference type="Pfam" id="PF13556">
    <property type="entry name" value="HTH_30"/>
    <property type="match status" value="1"/>
</dbReference>
<feature type="domain" description="PucR C-terminal helix-turn-helix" evidence="3">
    <location>
        <begin position="469"/>
        <end position="527"/>
    </location>
</feature>
<protein>
    <submittedName>
        <fullName evidence="5">Sugar diacid regulator</fullName>
    </submittedName>
</protein>
<dbReference type="OrthoDB" id="212459at2"/>
<accession>A0A174J559</accession>